<dbReference type="OrthoDB" id="27226at2759"/>
<name>L1LDR5_THEEQ</name>
<gene>
    <name evidence="2" type="ORF">BEWA_054760</name>
</gene>
<dbReference type="GeneID" id="15803026"/>
<accession>L1LDR5</accession>
<evidence type="ECO:0000313" key="2">
    <source>
        <dbReference type="EMBL" id="EKX73419.1"/>
    </source>
</evidence>
<sequence>MNIFSILLTSCLVGLCNCKGSRLPTDRLSIQVLDDYAEDEILTGDFVEETRKGGSSGRRLVWDLANGTVYEEEYIQPSARRRNTGKVEYLTVEESAEQDGVTLDLTSPDKDECEFFEYSFVANTVKLIVPNKGVSVSKLVNGSEDIYTLSSGETFDHAKAYLNKDKKPELVLVVTRTSGASKEYYLELKDGKWTVCDNHGEKMLGLRVPAERTSDIDLSFKTSTDQCTIFETELLGVTTKHFYPKPGHVAIQVKDGNEELWNGGNGDYCLSCLVYRKGNVKLLEIIVVENSSGRGRYFERNVGGEWRSITEEEYDQKLADIKGNSGGKSSVEDYKEYLNLISTIAPRSGQYGFETPQFVPPLADYSRQHSFSPPPDPKTLDLASLTDPRYKTVDVDIAGAPARVYIINHREDVKEVKYNGKEVWKAYDVLDASGYTTPGKCAYCITFLRGTGTAMILVNIHNVTVYREIFRYKEKTGYFGGGGPGWSRSITEYAQEIAALKTCTGPPTKFTLDISSAKGNGRFKLKKSVVEGITIRYYSSKPGNLIEKVVDGSAGLWNAEHDTVCYLCELHSKGTSKLLRIHTEQNYKIKLHYFENEGSGWSTLKKYEFEERLERMQ</sequence>
<feature type="signal peptide" evidence="1">
    <location>
        <begin position="1"/>
        <end position="18"/>
    </location>
</feature>
<dbReference type="VEuPathDB" id="PiroplasmaDB:BEWA_054760"/>
<dbReference type="KEGG" id="beq:BEWA_054760"/>
<feature type="chain" id="PRO_5003953235" description="Signal peptide containing protein" evidence="1">
    <location>
        <begin position="19"/>
        <end position="617"/>
    </location>
</feature>
<evidence type="ECO:0008006" key="4">
    <source>
        <dbReference type="Google" id="ProtNLM"/>
    </source>
</evidence>
<comment type="caution">
    <text evidence="2">The sequence shown here is derived from an EMBL/GenBank/DDBJ whole genome shotgun (WGS) entry which is preliminary data.</text>
</comment>
<protein>
    <recommendedName>
        <fullName evidence="4">Signal peptide containing protein</fullName>
    </recommendedName>
</protein>
<reference evidence="2 3" key="1">
    <citation type="journal article" date="2012" name="BMC Genomics">
        <title>Comparative genomic analysis and phylogenetic position of Theileria equi.</title>
        <authorList>
            <person name="Kappmeyer L.S."/>
            <person name="Thiagarajan M."/>
            <person name="Herndon D.R."/>
            <person name="Ramsay J.D."/>
            <person name="Caler E."/>
            <person name="Djikeng A."/>
            <person name="Gillespie J.J."/>
            <person name="Lau A.O."/>
            <person name="Roalson E.H."/>
            <person name="Silva J.C."/>
            <person name="Silva M.G."/>
            <person name="Suarez C.E."/>
            <person name="Ueti M.W."/>
            <person name="Nene V.M."/>
            <person name="Mealey R.H."/>
            <person name="Knowles D.P."/>
            <person name="Brayton K.A."/>
        </authorList>
    </citation>
    <scope>NUCLEOTIDE SEQUENCE [LARGE SCALE GENOMIC DNA]</scope>
    <source>
        <strain evidence="2 3">WA</strain>
    </source>
</reference>
<dbReference type="Pfam" id="PF04385">
    <property type="entry name" value="FAINT"/>
    <property type="match status" value="2"/>
</dbReference>
<dbReference type="RefSeq" id="XP_004832871.1">
    <property type="nucleotide sequence ID" value="XM_004832814.1"/>
</dbReference>
<dbReference type="EMBL" id="ACOU01000003">
    <property type="protein sequence ID" value="EKX73419.1"/>
    <property type="molecule type" value="Genomic_DNA"/>
</dbReference>
<dbReference type="Proteomes" id="UP000031512">
    <property type="component" value="Unassembled WGS sequence"/>
</dbReference>
<proteinExistence type="predicted"/>
<keyword evidence="1" id="KW-0732">Signal</keyword>
<dbReference type="InterPro" id="IPR007480">
    <property type="entry name" value="DUF529"/>
</dbReference>
<organism evidence="2 3">
    <name type="scientific">Theileria equi strain WA</name>
    <dbReference type="NCBI Taxonomy" id="1537102"/>
    <lineage>
        <taxon>Eukaryota</taxon>
        <taxon>Sar</taxon>
        <taxon>Alveolata</taxon>
        <taxon>Apicomplexa</taxon>
        <taxon>Aconoidasida</taxon>
        <taxon>Piroplasmida</taxon>
        <taxon>Theileriidae</taxon>
        <taxon>Theileria</taxon>
    </lineage>
</organism>
<keyword evidence="3" id="KW-1185">Reference proteome</keyword>
<dbReference type="AlphaFoldDB" id="L1LDR5"/>
<evidence type="ECO:0000256" key="1">
    <source>
        <dbReference type="SAM" id="SignalP"/>
    </source>
</evidence>
<evidence type="ECO:0000313" key="3">
    <source>
        <dbReference type="Proteomes" id="UP000031512"/>
    </source>
</evidence>